<dbReference type="AlphaFoldDB" id="A0A2H9M3S4"/>
<evidence type="ECO:0000256" key="2">
    <source>
        <dbReference type="ARBA" id="ARBA00022691"/>
    </source>
</evidence>
<dbReference type="SUPFAM" id="SSF53335">
    <property type="entry name" value="S-adenosyl-L-methionine-dependent methyltransferases"/>
    <property type="match status" value="1"/>
</dbReference>
<dbReference type="EMBL" id="PEUT01000001">
    <property type="protein sequence ID" value="PIV13957.1"/>
    <property type="molecule type" value="Genomic_DNA"/>
</dbReference>
<keyword evidence="1" id="KW-0808">Transferase</keyword>
<keyword evidence="2" id="KW-0949">S-adenosyl-L-methionine</keyword>
<dbReference type="GO" id="GO:0008168">
    <property type="term" value="F:methyltransferase activity"/>
    <property type="evidence" value="ECO:0007669"/>
    <property type="project" value="TreeGrafter"/>
</dbReference>
<evidence type="ECO:0000259" key="3">
    <source>
        <dbReference type="Pfam" id="PF13649"/>
    </source>
</evidence>
<protein>
    <recommendedName>
        <fullName evidence="3">Methyltransferase domain-containing protein</fullName>
    </recommendedName>
</protein>
<dbReference type="Gene3D" id="3.40.50.150">
    <property type="entry name" value="Vaccinia Virus protein VP39"/>
    <property type="match status" value="1"/>
</dbReference>
<comment type="caution">
    <text evidence="4">The sequence shown here is derived from an EMBL/GenBank/DDBJ whole genome shotgun (WGS) entry which is preliminary data.</text>
</comment>
<gene>
    <name evidence="4" type="ORF">COS45_00195</name>
</gene>
<dbReference type="PANTHER" id="PTHR43675:SF8">
    <property type="entry name" value="ARSENITE METHYLTRANSFERASE"/>
    <property type="match status" value="1"/>
</dbReference>
<dbReference type="Pfam" id="PF13649">
    <property type="entry name" value="Methyltransf_25"/>
    <property type="match status" value="1"/>
</dbReference>
<evidence type="ECO:0000256" key="1">
    <source>
        <dbReference type="ARBA" id="ARBA00022679"/>
    </source>
</evidence>
<organism evidence="4 5">
    <name type="scientific">Huberarchaeum crystalense</name>
    <dbReference type="NCBI Taxonomy" id="2014257"/>
    <lineage>
        <taxon>Archaea</taxon>
        <taxon>Candidatus Huberarchaeota</taxon>
        <taxon>Candidatus Huberarchaeia</taxon>
        <taxon>Candidatus Huberarchaeales</taxon>
        <taxon>Candidatus Huberarchaeaceae</taxon>
        <taxon>Candidatus Huberarchaeum</taxon>
    </lineage>
</organism>
<accession>A0A2H9M3S4</accession>
<dbReference type="PANTHER" id="PTHR43675">
    <property type="entry name" value="ARSENITE METHYLTRANSFERASE"/>
    <property type="match status" value="1"/>
</dbReference>
<dbReference type="InterPro" id="IPR041698">
    <property type="entry name" value="Methyltransf_25"/>
</dbReference>
<sequence>MKKNLWGGFKKKNLASEEYGGDVWERKINIQNEVGVISGVVGSLKEINKDTIRLLSLFDKEIKPIIKKDAKILDLGFGPLARFSIEFAKRGYRVTGIDISKTILKCAKKYIDKANVKVRLLKGDITEIDKIREKFDLVFCYATFYHIPPHLTGISLIKINNILNKDGRLFVEFGTITKKSLKDYIRTPFYLGGHYIKRLFGKGFHVNVSRFTSREIEEMVEKAGFEIEKKIGKSIFLLTKKNNKKAFCELLKINRR</sequence>
<reference evidence="5" key="1">
    <citation type="submission" date="2017-09" db="EMBL/GenBank/DDBJ databases">
        <title>Depth-based differentiation of microbial function through sediment-hosted aquifers and enrichment of novel symbionts in the deep terrestrial subsurface.</title>
        <authorList>
            <person name="Probst A.J."/>
            <person name="Ladd B."/>
            <person name="Jarett J.K."/>
            <person name="Geller-Mcgrath D.E."/>
            <person name="Sieber C.M.K."/>
            <person name="Emerson J.B."/>
            <person name="Anantharaman K."/>
            <person name="Thomas B.C."/>
            <person name="Malmstrom R."/>
            <person name="Stieglmeier M."/>
            <person name="Klingl A."/>
            <person name="Woyke T."/>
            <person name="Ryan C.M."/>
            <person name="Banfield J.F."/>
        </authorList>
    </citation>
    <scope>NUCLEOTIDE SEQUENCE [LARGE SCALE GENOMIC DNA]</scope>
</reference>
<proteinExistence type="predicted"/>
<dbReference type="CDD" id="cd02440">
    <property type="entry name" value="AdoMet_MTases"/>
    <property type="match status" value="1"/>
</dbReference>
<dbReference type="InterPro" id="IPR026669">
    <property type="entry name" value="Arsenite_MeTrfase-like"/>
</dbReference>
<dbReference type="Proteomes" id="UP000230713">
    <property type="component" value="Unassembled WGS sequence"/>
</dbReference>
<feature type="domain" description="Methyltransferase" evidence="3">
    <location>
        <begin position="72"/>
        <end position="167"/>
    </location>
</feature>
<name>A0A2H9M3S4_HUBC1</name>
<dbReference type="InterPro" id="IPR029063">
    <property type="entry name" value="SAM-dependent_MTases_sf"/>
</dbReference>
<evidence type="ECO:0000313" key="4">
    <source>
        <dbReference type="EMBL" id="PIV13957.1"/>
    </source>
</evidence>
<evidence type="ECO:0000313" key="5">
    <source>
        <dbReference type="Proteomes" id="UP000230713"/>
    </source>
</evidence>